<gene>
    <name evidence="2" type="ORF">K491DRAFT_698644</name>
</gene>
<feature type="compositionally biased region" description="Polar residues" evidence="1">
    <location>
        <begin position="1"/>
        <end position="10"/>
    </location>
</feature>
<sequence length="140" mass="15433">MFTLNISRSPATKEYFSGHDDSDSDSTSSAYDEVDDDGFVVVERRGVGIAFLSPRLYPLSPTNSPTRMAKSTFQGTSTSRLRVGHGIETASPAADRREAARRERRDAERRHVKAADDLLGAELEDVLEGSEDERRGRAAE</sequence>
<name>A0A6A6SQX2_9PLEO</name>
<reference evidence="2" key="1">
    <citation type="journal article" date="2020" name="Stud. Mycol.">
        <title>101 Dothideomycetes genomes: a test case for predicting lifestyles and emergence of pathogens.</title>
        <authorList>
            <person name="Haridas S."/>
            <person name="Albert R."/>
            <person name="Binder M."/>
            <person name="Bloem J."/>
            <person name="Labutti K."/>
            <person name="Salamov A."/>
            <person name="Andreopoulos B."/>
            <person name="Baker S."/>
            <person name="Barry K."/>
            <person name="Bills G."/>
            <person name="Bluhm B."/>
            <person name="Cannon C."/>
            <person name="Castanera R."/>
            <person name="Culley D."/>
            <person name="Daum C."/>
            <person name="Ezra D."/>
            <person name="Gonzalez J."/>
            <person name="Henrissat B."/>
            <person name="Kuo A."/>
            <person name="Liang C."/>
            <person name="Lipzen A."/>
            <person name="Lutzoni F."/>
            <person name="Magnuson J."/>
            <person name="Mondo S."/>
            <person name="Nolan M."/>
            <person name="Ohm R."/>
            <person name="Pangilinan J."/>
            <person name="Park H.-J."/>
            <person name="Ramirez L."/>
            <person name="Alfaro M."/>
            <person name="Sun H."/>
            <person name="Tritt A."/>
            <person name="Yoshinaga Y."/>
            <person name="Zwiers L.-H."/>
            <person name="Turgeon B."/>
            <person name="Goodwin S."/>
            <person name="Spatafora J."/>
            <person name="Crous P."/>
            <person name="Grigoriev I."/>
        </authorList>
    </citation>
    <scope>NUCLEOTIDE SEQUENCE</scope>
    <source>
        <strain evidence="2">CBS 122681</strain>
    </source>
</reference>
<feature type="region of interest" description="Disordered" evidence="1">
    <location>
        <begin position="1"/>
        <end position="32"/>
    </location>
</feature>
<feature type="compositionally biased region" description="Polar residues" evidence="1">
    <location>
        <begin position="60"/>
        <end position="80"/>
    </location>
</feature>
<proteinExistence type="predicted"/>
<dbReference type="EMBL" id="MU004522">
    <property type="protein sequence ID" value="KAF2648768.1"/>
    <property type="molecule type" value="Genomic_DNA"/>
</dbReference>
<keyword evidence="3" id="KW-1185">Reference proteome</keyword>
<dbReference type="AlphaFoldDB" id="A0A6A6SQX2"/>
<accession>A0A6A6SQX2</accession>
<evidence type="ECO:0000313" key="3">
    <source>
        <dbReference type="Proteomes" id="UP000799324"/>
    </source>
</evidence>
<dbReference type="Proteomes" id="UP000799324">
    <property type="component" value="Unassembled WGS sequence"/>
</dbReference>
<organism evidence="2 3">
    <name type="scientific">Lophiostoma macrostomum CBS 122681</name>
    <dbReference type="NCBI Taxonomy" id="1314788"/>
    <lineage>
        <taxon>Eukaryota</taxon>
        <taxon>Fungi</taxon>
        <taxon>Dikarya</taxon>
        <taxon>Ascomycota</taxon>
        <taxon>Pezizomycotina</taxon>
        <taxon>Dothideomycetes</taxon>
        <taxon>Pleosporomycetidae</taxon>
        <taxon>Pleosporales</taxon>
        <taxon>Lophiostomataceae</taxon>
        <taxon>Lophiostoma</taxon>
    </lineage>
</organism>
<feature type="compositionally biased region" description="Acidic residues" evidence="1">
    <location>
        <begin position="122"/>
        <end position="131"/>
    </location>
</feature>
<evidence type="ECO:0000256" key="1">
    <source>
        <dbReference type="SAM" id="MobiDB-lite"/>
    </source>
</evidence>
<feature type="compositionally biased region" description="Basic and acidic residues" evidence="1">
    <location>
        <begin position="94"/>
        <end position="116"/>
    </location>
</feature>
<protein>
    <submittedName>
        <fullName evidence="2">Uncharacterized protein</fullName>
    </submittedName>
</protein>
<feature type="region of interest" description="Disordered" evidence="1">
    <location>
        <begin position="55"/>
        <end position="140"/>
    </location>
</feature>
<evidence type="ECO:0000313" key="2">
    <source>
        <dbReference type="EMBL" id="KAF2648768.1"/>
    </source>
</evidence>